<dbReference type="PANTHER" id="PTHR12136">
    <property type="entry name" value="ENHANCED DISEASE RESISTANCE-RELATED"/>
    <property type="match status" value="1"/>
</dbReference>
<dbReference type="CDD" id="cd00177">
    <property type="entry name" value="START"/>
    <property type="match status" value="1"/>
</dbReference>
<dbReference type="Pfam" id="PF01852">
    <property type="entry name" value="START"/>
    <property type="match status" value="1"/>
</dbReference>
<keyword evidence="9 10" id="KW-0472">Membrane</keyword>
<name>A0AAD6MLI5_9ROSI</name>
<evidence type="ECO:0008006" key="16">
    <source>
        <dbReference type="Google" id="ProtNLM"/>
    </source>
</evidence>
<evidence type="ECO:0000313" key="14">
    <source>
        <dbReference type="EMBL" id="KAJ6986880.1"/>
    </source>
</evidence>
<dbReference type="AlphaFoldDB" id="A0AAD6MLI5"/>
<feature type="domain" description="START" evidence="13">
    <location>
        <begin position="659"/>
        <end position="833"/>
    </location>
</feature>
<dbReference type="GO" id="GO:0005789">
    <property type="term" value="C:endoplasmic reticulum membrane"/>
    <property type="evidence" value="ECO:0007669"/>
    <property type="project" value="UniProtKB-SubCell"/>
</dbReference>
<keyword evidence="6 11" id="KW-0732">Signal</keyword>
<dbReference type="GO" id="GO:0008289">
    <property type="term" value="F:lipid binding"/>
    <property type="evidence" value="ECO:0007669"/>
    <property type="project" value="InterPro"/>
</dbReference>
<dbReference type="SUPFAM" id="SSF55961">
    <property type="entry name" value="Bet v1-like"/>
    <property type="match status" value="1"/>
</dbReference>
<dbReference type="Proteomes" id="UP001164929">
    <property type="component" value="Chromosome 8"/>
</dbReference>
<dbReference type="SMART" id="SM00234">
    <property type="entry name" value="START"/>
    <property type="match status" value="1"/>
</dbReference>
<comment type="caution">
    <text evidence="14">The sequence shown here is derived from an EMBL/GenBank/DDBJ whole genome shotgun (WGS) entry which is preliminary data.</text>
</comment>
<evidence type="ECO:0000256" key="9">
    <source>
        <dbReference type="ARBA" id="ARBA00023136"/>
    </source>
</evidence>
<comment type="subcellular location">
    <subcellularLocation>
        <location evidence="2">Endoplasmic reticulum membrane</location>
        <topology evidence="2">Single-pass type I membrane protein</topology>
    </subcellularLocation>
</comment>
<dbReference type="Pfam" id="PF00169">
    <property type="entry name" value="PH"/>
    <property type="match status" value="1"/>
</dbReference>
<organism evidence="14 15">
    <name type="scientific">Populus alba x Populus x berolinensis</name>
    <dbReference type="NCBI Taxonomy" id="444605"/>
    <lineage>
        <taxon>Eukaryota</taxon>
        <taxon>Viridiplantae</taxon>
        <taxon>Streptophyta</taxon>
        <taxon>Embryophyta</taxon>
        <taxon>Tracheophyta</taxon>
        <taxon>Spermatophyta</taxon>
        <taxon>Magnoliopsida</taxon>
        <taxon>eudicotyledons</taxon>
        <taxon>Gunneridae</taxon>
        <taxon>Pentapetalae</taxon>
        <taxon>rosids</taxon>
        <taxon>fabids</taxon>
        <taxon>Malpighiales</taxon>
        <taxon>Salicaceae</taxon>
        <taxon>Saliceae</taxon>
        <taxon>Populus</taxon>
    </lineage>
</organism>
<keyword evidence="8 10" id="KW-1133">Transmembrane helix</keyword>
<evidence type="ECO:0000256" key="8">
    <source>
        <dbReference type="ARBA" id="ARBA00022989"/>
    </source>
</evidence>
<evidence type="ECO:0000256" key="10">
    <source>
        <dbReference type="SAM" id="Phobius"/>
    </source>
</evidence>
<dbReference type="InterPro" id="IPR001849">
    <property type="entry name" value="PH_domain"/>
</dbReference>
<evidence type="ECO:0000256" key="2">
    <source>
        <dbReference type="ARBA" id="ARBA00004115"/>
    </source>
</evidence>
<comment type="pathway">
    <text evidence="3">Protein modification; protein glycosylation.</text>
</comment>
<gene>
    <name evidence="14" type="ORF">NC653_020191</name>
</gene>
<dbReference type="FunFam" id="3.30.530.20:FF:000068">
    <property type="entry name" value="Pleckstrin homology (PH) and lipid-binding START domains-containing protein"/>
    <property type="match status" value="1"/>
</dbReference>
<sequence>MAGSISMEAAGLTLPFLILTFLTIAAASSTNQIQILNAERRIDLSSHIVKVFLTLKVENAGITPASEIFLAFPPAQADHLALVKAQAAIGKKKKKSYVHLDANPTELPDAPNGTKSFSISLLNPLSSGETATLEVLYILTHSLEPFPAEISQSESQLVYFRDSALILSPYHVKQQTTFLKTPSTKVESFTRVEPTKLAGRELKYGPYEDHPPYSFSPVIVHLENNSPFAVVEELLREVEISHWGNLQITEHYKLVHAGARHKGVFSRVEYQSRPSFSGTSSFKHLLASLPPRVHSVYYRDDIGNISSSHLRSDYRKSELEIEPRYPLFGGWKATFVIGYGLPLEDFLFESPDGKRYLNFSFGCPLAETVVDKLTIKVVLPEGSKDPSAVVPFPVKQRLETKYSYLDVVGRTVLVLENKNVVPEHITPFQVYYTFKPIFMLAEPLMLASLIYTLIFPYASNKCSRKARLCNLVVMFSNGGLTFFVWFAEMGVPPNDGKMEGWLFIIRSHRFGLQFSRRRYFILQENYLRCYKTMPISQEEEPLRSAKIDSYIRITDNGRESINRKVFFIFTLYNILNENDHLKLGASGSEDAGRWIRSLQNAVLKECPNPEKEFMSFSKKNWLPSRFGSAKRAHHQRSIDYYSFLHNEAVTSDVIAPSPWKIFGCQNGLRLFKEAKDWDSRGRHWDDHPAIMAVGVLNGTPEAIFHTLMSLGASRSEWDFCFYRGSVVEHLDGHTDILHAKLYSNWLPWGMMRRDFLLRRYWRREEDGTYVILYHSVIHKKCPPQNGYVRACLKSGGYVITPVNKGRESLVKHMLAVNWKFWKVYLRQPSGRSLTIRMLERLAALREMFQAKAGNYPSDFSSADTGVKIMLPQDEMEGMKSEDKSQQKFELNADLEEDEAEKTTSGRRSLMSLNDASDEFFDVPDSGEMMAFDHLENGWFPENMSQPRLSSAAVFVKKLHDLAVQKKGYMDFQELAKEENVVTSFGNTLQKDSACSLPCSWATADPTTFLIRGENYFKDNQKIKAKGTLMQMVGADWLRSDRREDDLGSRAESIVQKFAAQGRPEFFFIVNIQVPGVTQHTLALYYMLKTPLEETPLLHSFVNGDDAFRNSRFKLIPYISKGSWIVKQSVGKKACLVGQALEMNYFRGKNYLELDIDVGSSTVARGVVSLVLGYLNHLVIEMAFVIQGNTEEELPEVLLGTCRLNNLDASKSVLV</sequence>
<comment type="similarity">
    <text evidence="4">Belongs to the OST1 family.</text>
</comment>
<evidence type="ECO:0000256" key="5">
    <source>
        <dbReference type="ARBA" id="ARBA00022692"/>
    </source>
</evidence>
<dbReference type="PANTHER" id="PTHR12136:SF103">
    <property type="entry name" value="PROTEIN ENHANCED DISEASE RESISTANCE 2-LIKE"/>
    <property type="match status" value="1"/>
</dbReference>
<evidence type="ECO:0000256" key="3">
    <source>
        <dbReference type="ARBA" id="ARBA00004922"/>
    </source>
</evidence>
<protein>
    <recommendedName>
        <fullName evidence="16">Dolichyl-diphosphooligosaccharide--protein glycosyltransferase subunit 1</fullName>
    </recommendedName>
</protein>
<dbReference type="Gene3D" id="2.30.29.30">
    <property type="entry name" value="Pleckstrin-homology domain (PH domain)/Phosphotyrosine-binding domain (PTB)"/>
    <property type="match status" value="1"/>
</dbReference>
<dbReference type="PROSITE" id="PS50003">
    <property type="entry name" value="PH_DOMAIN"/>
    <property type="match status" value="1"/>
</dbReference>
<dbReference type="InterPro" id="IPR045096">
    <property type="entry name" value="EDR2-like"/>
</dbReference>
<evidence type="ECO:0000256" key="6">
    <source>
        <dbReference type="ARBA" id="ARBA00022729"/>
    </source>
</evidence>
<dbReference type="Gene3D" id="3.30.530.20">
    <property type="match status" value="1"/>
</dbReference>
<dbReference type="SUPFAM" id="SSF50729">
    <property type="entry name" value="PH domain-like"/>
    <property type="match status" value="1"/>
</dbReference>
<feature type="domain" description="PH" evidence="12">
    <location>
        <begin position="495"/>
        <end position="603"/>
    </location>
</feature>
<dbReference type="InterPro" id="IPR007676">
    <property type="entry name" value="Ribophorin_I"/>
</dbReference>
<proteinExistence type="inferred from homology"/>
<evidence type="ECO:0000256" key="4">
    <source>
        <dbReference type="ARBA" id="ARBA00008905"/>
    </source>
</evidence>
<feature type="chain" id="PRO_5042141545" description="Dolichyl-diphosphooligosaccharide--protein glycosyltransferase subunit 1" evidence="11">
    <location>
        <begin position="28"/>
        <end position="1214"/>
    </location>
</feature>
<evidence type="ECO:0000256" key="11">
    <source>
        <dbReference type="SAM" id="SignalP"/>
    </source>
</evidence>
<evidence type="ECO:0000259" key="12">
    <source>
        <dbReference type="PROSITE" id="PS50003"/>
    </source>
</evidence>
<dbReference type="Pfam" id="PF04597">
    <property type="entry name" value="Ribophorin_I"/>
    <property type="match status" value="1"/>
</dbReference>
<keyword evidence="7" id="KW-0256">Endoplasmic reticulum</keyword>
<accession>A0AAD6MLI5</accession>
<dbReference type="SMART" id="SM00233">
    <property type="entry name" value="PH"/>
    <property type="match status" value="1"/>
</dbReference>
<evidence type="ECO:0000256" key="1">
    <source>
        <dbReference type="ARBA" id="ARBA00002791"/>
    </source>
</evidence>
<evidence type="ECO:0000313" key="15">
    <source>
        <dbReference type="Proteomes" id="UP001164929"/>
    </source>
</evidence>
<dbReference type="InterPro" id="IPR011993">
    <property type="entry name" value="PH-like_dom_sf"/>
</dbReference>
<dbReference type="InterPro" id="IPR009769">
    <property type="entry name" value="EDR2_C"/>
</dbReference>
<feature type="transmembrane region" description="Helical" evidence="10">
    <location>
        <begin position="437"/>
        <end position="456"/>
    </location>
</feature>
<comment type="function">
    <text evidence="1">Subunit of the oligosaccharyl transferase (OST) complex that catalyzes the initial transfer of a defined glycan (Glc(3)Man(9)GlcNAc(2) in eukaryotes) from the lipid carrier dolichol-pyrophosphate to an asparagine residue within an Asn-X-Ser/Thr consensus motif in nascent polypeptide chains, the first step in protein N-glycosylation. N-glycosylation occurs cotranslationally and the complex associates with the Sec61 complex at the channel-forming translocon complex that mediates protein translocation across the endoplasmic reticulum (ER). All subunits are required for a maximal enzyme activity.</text>
</comment>
<evidence type="ECO:0000256" key="7">
    <source>
        <dbReference type="ARBA" id="ARBA00022824"/>
    </source>
</evidence>
<dbReference type="EMBL" id="JAQIZT010000008">
    <property type="protein sequence ID" value="KAJ6986880.1"/>
    <property type="molecule type" value="Genomic_DNA"/>
</dbReference>
<dbReference type="InterPro" id="IPR002913">
    <property type="entry name" value="START_lipid-bd_dom"/>
</dbReference>
<evidence type="ECO:0000259" key="13">
    <source>
        <dbReference type="PROSITE" id="PS50848"/>
    </source>
</evidence>
<dbReference type="PROSITE" id="PS50848">
    <property type="entry name" value="START"/>
    <property type="match status" value="1"/>
</dbReference>
<feature type="transmembrane region" description="Helical" evidence="10">
    <location>
        <begin position="468"/>
        <end position="487"/>
    </location>
</feature>
<keyword evidence="15" id="KW-1185">Reference proteome</keyword>
<dbReference type="CDD" id="cd00821">
    <property type="entry name" value="PH"/>
    <property type="match status" value="1"/>
</dbReference>
<reference evidence="14" key="1">
    <citation type="journal article" date="2023" name="Mol. Ecol. Resour.">
        <title>Chromosome-level genome assembly of a triploid poplar Populus alba 'Berolinensis'.</title>
        <authorList>
            <person name="Chen S."/>
            <person name="Yu Y."/>
            <person name="Wang X."/>
            <person name="Wang S."/>
            <person name="Zhang T."/>
            <person name="Zhou Y."/>
            <person name="He R."/>
            <person name="Meng N."/>
            <person name="Wang Y."/>
            <person name="Liu W."/>
            <person name="Liu Z."/>
            <person name="Liu J."/>
            <person name="Guo Q."/>
            <person name="Huang H."/>
            <person name="Sederoff R.R."/>
            <person name="Wang G."/>
            <person name="Qu G."/>
            <person name="Chen S."/>
        </authorList>
    </citation>
    <scope>NUCLEOTIDE SEQUENCE</scope>
    <source>
        <strain evidence="14">SC-2020</strain>
    </source>
</reference>
<keyword evidence="5 10" id="KW-0812">Transmembrane</keyword>
<dbReference type="Pfam" id="PF07059">
    <property type="entry name" value="EDR2_C"/>
    <property type="match status" value="1"/>
</dbReference>
<feature type="signal peptide" evidence="11">
    <location>
        <begin position="1"/>
        <end position="27"/>
    </location>
</feature>
<dbReference type="InterPro" id="IPR023393">
    <property type="entry name" value="START-like_dom_sf"/>
</dbReference>